<reference evidence="4" key="1">
    <citation type="submission" date="2021-11" db="EMBL/GenBank/DDBJ databases">
        <authorList>
            <person name="Herlambang A."/>
            <person name="Guo Y."/>
            <person name="Takashima Y."/>
            <person name="Nishizawa T."/>
        </authorList>
    </citation>
    <scope>NUCLEOTIDE SEQUENCE</scope>
    <source>
        <strain evidence="4">E1425</strain>
    </source>
</reference>
<keyword evidence="2" id="KW-0812">Transmembrane</keyword>
<evidence type="ECO:0000313" key="4">
    <source>
        <dbReference type="EMBL" id="GJJ73984.1"/>
    </source>
</evidence>
<organism evidence="4 5">
    <name type="scientific">Entomortierella parvispora</name>
    <dbReference type="NCBI Taxonomy" id="205924"/>
    <lineage>
        <taxon>Eukaryota</taxon>
        <taxon>Fungi</taxon>
        <taxon>Fungi incertae sedis</taxon>
        <taxon>Mucoromycota</taxon>
        <taxon>Mortierellomycotina</taxon>
        <taxon>Mortierellomycetes</taxon>
        <taxon>Mortierellales</taxon>
        <taxon>Mortierellaceae</taxon>
        <taxon>Entomortierella</taxon>
    </lineage>
</organism>
<accession>A0A9P3HC38</accession>
<keyword evidence="2" id="KW-0472">Membrane</keyword>
<evidence type="ECO:0000313" key="5">
    <source>
        <dbReference type="Proteomes" id="UP000827284"/>
    </source>
</evidence>
<evidence type="ECO:0000256" key="1">
    <source>
        <dbReference type="ARBA" id="ARBA00022801"/>
    </source>
</evidence>
<keyword evidence="2" id="KW-1133">Transmembrane helix</keyword>
<feature type="domain" description="BD-FAE-like" evidence="3">
    <location>
        <begin position="183"/>
        <end position="389"/>
    </location>
</feature>
<evidence type="ECO:0000259" key="3">
    <source>
        <dbReference type="Pfam" id="PF20434"/>
    </source>
</evidence>
<name>A0A9P3HC38_9FUNG</name>
<dbReference type="AlphaFoldDB" id="A0A9P3HC38"/>
<dbReference type="PANTHER" id="PTHR48081">
    <property type="entry name" value="AB HYDROLASE SUPERFAMILY PROTEIN C4A8.06C"/>
    <property type="match status" value="1"/>
</dbReference>
<comment type="caution">
    <text evidence="4">The sequence shown here is derived from an EMBL/GenBank/DDBJ whole genome shotgun (WGS) entry which is preliminary data.</text>
</comment>
<dbReference type="EMBL" id="BQFW01000008">
    <property type="protein sequence ID" value="GJJ73984.1"/>
    <property type="molecule type" value="Genomic_DNA"/>
</dbReference>
<dbReference type="GO" id="GO:0016787">
    <property type="term" value="F:hydrolase activity"/>
    <property type="evidence" value="ECO:0007669"/>
    <property type="project" value="UniProtKB-KW"/>
</dbReference>
<protein>
    <recommendedName>
        <fullName evidence="3">BD-FAE-like domain-containing protein</fullName>
    </recommendedName>
</protein>
<keyword evidence="1" id="KW-0378">Hydrolase</keyword>
<gene>
    <name evidence="4" type="ORF">EMPS_06342</name>
</gene>
<dbReference type="InterPro" id="IPR029058">
    <property type="entry name" value="AB_hydrolase_fold"/>
</dbReference>
<reference evidence="4" key="2">
    <citation type="journal article" date="2022" name="Microbiol. Resour. Announc.">
        <title>Whole-Genome Sequence of Entomortierella parvispora E1425, a Mucoromycotan Fungus Associated with Burkholderiaceae-Related Endosymbiotic Bacteria.</title>
        <authorList>
            <person name="Herlambang A."/>
            <person name="Guo Y."/>
            <person name="Takashima Y."/>
            <person name="Narisawa K."/>
            <person name="Ohta H."/>
            <person name="Nishizawa T."/>
        </authorList>
    </citation>
    <scope>NUCLEOTIDE SEQUENCE</scope>
    <source>
        <strain evidence="4">E1425</strain>
    </source>
</reference>
<proteinExistence type="predicted"/>
<dbReference type="InterPro" id="IPR019826">
    <property type="entry name" value="Carboxylesterase_B_AS"/>
</dbReference>
<dbReference type="InterPro" id="IPR049492">
    <property type="entry name" value="BD-FAE-like_dom"/>
</dbReference>
<dbReference type="PROSITE" id="PS00122">
    <property type="entry name" value="CARBOXYLESTERASE_B_1"/>
    <property type="match status" value="1"/>
</dbReference>
<dbReference type="SUPFAM" id="SSF53474">
    <property type="entry name" value="alpha/beta-Hydrolases"/>
    <property type="match status" value="1"/>
</dbReference>
<dbReference type="Gene3D" id="3.40.50.1820">
    <property type="entry name" value="alpha/beta hydrolase"/>
    <property type="match status" value="1"/>
</dbReference>
<sequence>MTLFDLGMYMAKSMWAFSYATASFVTLVLTGVAISGAATRNRSVNIVLCLLSNHLSELPLTIMFTDACFYTWLNVTGVFQESLLVRFFYYTNIITAIGLLYLFKRSLESREVGQKFLDQISKDRKKWIELPGLSSPRFWQQLLNPFHWPRDCTVYQNIPYWTQSEQLSAQKSDGWESVVDMALDIYRPNTVQGGDDRPVLFYIHGGGWTQGSKKLLSPLITEMISHEWVVVSIDYRLRTKAGYPTQLVDCKRALRWVKDEIRTFGGDPSRIIVAGDSAGGQMAAMISLTPNIAEYQPGFEVVDTTVQGCLGLSAVLNIVDLENYSHHDARARFIKDIAKRDGSPESAENLKFLTEHSPRFRIKEAGVPFMIVHGDIDTLTPVQHARDFVREYQISCTAPISYLEVPGGHHCFHVISSPRSWYVTIAAAEWLNYHFDASGRQNTQSIDNDGSQSGSIGGSATKRKLHVHDIVEWGWNT</sequence>
<feature type="transmembrane region" description="Helical" evidence="2">
    <location>
        <begin position="14"/>
        <end position="34"/>
    </location>
</feature>
<feature type="transmembrane region" description="Helical" evidence="2">
    <location>
        <begin position="84"/>
        <end position="103"/>
    </location>
</feature>
<keyword evidence="5" id="KW-1185">Reference proteome</keyword>
<evidence type="ECO:0000256" key="2">
    <source>
        <dbReference type="SAM" id="Phobius"/>
    </source>
</evidence>
<dbReference type="Pfam" id="PF20434">
    <property type="entry name" value="BD-FAE"/>
    <property type="match status" value="1"/>
</dbReference>
<dbReference type="PANTHER" id="PTHR48081:SF33">
    <property type="entry name" value="KYNURENINE FORMAMIDASE"/>
    <property type="match status" value="1"/>
</dbReference>
<dbReference type="Proteomes" id="UP000827284">
    <property type="component" value="Unassembled WGS sequence"/>
</dbReference>
<dbReference type="InterPro" id="IPR050300">
    <property type="entry name" value="GDXG_lipolytic_enzyme"/>
</dbReference>
<dbReference type="OrthoDB" id="19653at2759"/>